<keyword evidence="4" id="KW-1185">Reference proteome</keyword>
<dbReference type="Proteomes" id="UP000276834">
    <property type="component" value="Unassembled WGS sequence"/>
</dbReference>
<comment type="caution">
    <text evidence="3">The sequence shown here is derived from an EMBL/GenBank/DDBJ whole genome shotgun (WGS) entry which is preliminary data.</text>
</comment>
<keyword evidence="2" id="KW-0812">Transmembrane</keyword>
<evidence type="ECO:0000313" key="3">
    <source>
        <dbReference type="EMBL" id="RLV63044.1"/>
    </source>
</evidence>
<dbReference type="EMBL" id="QUSF01004251">
    <property type="protein sequence ID" value="RLV63044.1"/>
    <property type="molecule type" value="Genomic_DNA"/>
</dbReference>
<organism evidence="3 4">
    <name type="scientific">Chloebia gouldiae</name>
    <name type="common">Gouldian finch</name>
    <name type="synonym">Erythrura gouldiae</name>
    <dbReference type="NCBI Taxonomy" id="44316"/>
    <lineage>
        <taxon>Eukaryota</taxon>
        <taxon>Metazoa</taxon>
        <taxon>Chordata</taxon>
        <taxon>Craniata</taxon>
        <taxon>Vertebrata</taxon>
        <taxon>Euteleostomi</taxon>
        <taxon>Archelosauria</taxon>
        <taxon>Archosauria</taxon>
        <taxon>Dinosauria</taxon>
        <taxon>Saurischia</taxon>
        <taxon>Theropoda</taxon>
        <taxon>Coelurosauria</taxon>
        <taxon>Aves</taxon>
        <taxon>Neognathae</taxon>
        <taxon>Neoaves</taxon>
        <taxon>Telluraves</taxon>
        <taxon>Australaves</taxon>
        <taxon>Passeriformes</taxon>
        <taxon>Passeroidea</taxon>
        <taxon>Passeridae</taxon>
        <taxon>Chloebia</taxon>
    </lineage>
</organism>
<proteinExistence type="predicted"/>
<sequence>MPWHCPLLPGCSACPQQCYAHATTAWEALFDSGFWYWLNPSFLCDKNHLGSDPCEVGQVLPGSFHVVAQQLSPLRSRASTCQRSVSEQLRDSRVTVSIPFSQSQQPGDSGNSIQFLQYRPGTNNTSITFTQHYHSNNFIQYLGINTSITFIQHHHHNSIQYLGINTSITFTQHHHHNSIQYLGINTSIFSIQHHHSSIFSRDTGIDTFDTLIQCHHGTNSIPHDSPTPTVSPNSTSTVTTSSRATAAPGSTAGSSELSPAVVALISLAVCLLVAGVAVLLVRLSRRGTPRFQHLDEVPMSKVMEGSPITPPTPS</sequence>
<feature type="region of interest" description="Disordered" evidence="1">
    <location>
        <begin position="218"/>
        <end position="255"/>
    </location>
</feature>
<evidence type="ECO:0000256" key="2">
    <source>
        <dbReference type="SAM" id="Phobius"/>
    </source>
</evidence>
<evidence type="ECO:0000313" key="4">
    <source>
        <dbReference type="Proteomes" id="UP000276834"/>
    </source>
</evidence>
<reference evidence="3 4" key="1">
    <citation type="journal article" date="2018" name="Proc. R. Soc. B">
        <title>A non-coding region near Follistatin controls head colour polymorphism in the Gouldian finch.</title>
        <authorList>
            <person name="Toomey M.B."/>
            <person name="Marques C.I."/>
            <person name="Andrade P."/>
            <person name="Araujo P.M."/>
            <person name="Sabatino S."/>
            <person name="Gazda M.A."/>
            <person name="Afonso S."/>
            <person name="Lopes R.J."/>
            <person name="Corbo J.C."/>
            <person name="Carneiro M."/>
        </authorList>
    </citation>
    <scope>NUCLEOTIDE SEQUENCE [LARGE SCALE GENOMIC DNA]</scope>
    <source>
        <strain evidence="3">Red01</strain>
        <tissue evidence="3">Muscle</tissue>
    </source>
</reference>
<dbReference type="OrthoDB" id="9398467at2759"/>
<feature type="transmembrane region" description="Helical" evidence="2">
    <location>
        <begin position="260"/>
        <end position="281"/>
    </location>
</feature>
<feature type="compositionally biased region" description="Low complexity" evidence="1">
    <location>
        <begin position="226"/>
        <end position="255"/>
    </location>
</feature>
<keyword evidence="2" id="KW-1133">Transmembrane helix</keyword>
<protein>
    <submittedName>
        <fullName evidence="3">Uncharacterized protein</fullName>
    </submittedName>
</protein>
<evidence type="ECO:0000256" key="1">
    <source>
        <dbReference type="SAM" id="MobiDB-lite"/>
    </source>
</evidence>
<name>A0A3L8Q6U8_CHLGU</name>
<dbReference type="AlphaFoldDB" id="A0A3L8Q6U8"/>
<accession>A0A3L8Q6U8</accession>
<gene>
    <name evidence="3" type="ORF">DV515_00018676</name>
</gene>
<keyword evidence="2" id="KW-0472">Membrane</keyword>